<sequence length="106" mass="11645">MVHMENKKETVTQVVEVPTEAPKVEPKMVVLTIVYLVAIINAAAAYLGFDAFNLSVDSERLYEGVSLFFGVAAFIGAYWKNHDVSKSARIKAAAAKQVDVKQDKVN</sequence>
<keyword evidence="3 5" id="KW-1133">Transmembrane helix</keyword>
<dbReference type="KEGG" id="vg:26797873"/>
<feature type="transmembrane region" description="Helical" evidence="5">
    <location>
        <begin position="28"/>
        <end position="49"/>
    </location>
</feature>
<reference evidence="6 7" key="1">
    <citation type="journal article" date="2015" name="Appl. Environ. Microbiol.">
        <title>Effects of actin-like proteins encoded by two Bacillus pumilus phages on unstable lysogeny, revealed by genomic analysis.</title>
        <authorList>
            <person name="Yuan Y."/>
            <person name="Peng Q."/>
            <person name="Wu D."/>
            <person name="Kou Z."/>
            <person name="Wu Y."/>
            <person name="Liu P."/>
            <person name="Gao M."/>
        </authorList>
    </citation>
    <scope>NUCLEOTIDE SEQUENCE [LARGE SCALE GENOMIC DNA]</scope>
</reference>
<name>A0A0A0PIT9_9CAUD</name>
<evidence type="ECO:0000256" key="5">
    <source>
        <dbReference type="SAM" id="Phobius"/>
    </source>
</evidence>
<dbReference type="Proteomes" id="UP000030232">
    <property type="component" value="Segment"/>
</dbReference>
<dbReference type="GO" id="GO:0016020">
    <property type="term" value="C:membrane"/>
    <property type="evidence" value="ECO:0007669"/>
    <property type="project" value="UniProtKB-SubCell"/>
</dbReference>
<dbReference type="Pfam" id="PF04688">
    <property type="entry name" value="Holin_SPP1"/>
    <property type="match status" value="1"/>
</dbReference>
<proteinExistence type="predicted"/>
<evidence type="ECO:0000256" key="1">
    <source>
        <dbReference type="ARBA" id="ARBA00004370"/>
    </source>
</evidence>
<protein>
    <submittedName>
        <fullName evidence="6">Putative holin</fullName>
    </submittedName>
</protein>
<comment type="subcellular location">
    <subcellularLocation>
        <location evidence="1">Membrane</location>
    </subcellularLocation>
</comment>
<evidence type="ECO:0000313" key="7">
    <source>
        <dbReference type="Proteomes" id="UP000030232"/>
    </source>
</evidence>
<dbReference type="InterPro" id="IPR006479">
    <property type="entry name" value="Holin"/>
</dbReference>
<feature type="transmembrane region" description="Helical" evidence="5">
    <location>
        <begin position="61"/>
        <end position="79"/>
    </location>
</feature>
<dbReference type="EMBL" id="KJ010547">
    <property type="protein sequence ID" value="AHJ87489.1"/>
    <property type="molecule type" value="Genomic_DNA"/>
</dbReference>
<keyword evidence="4 5" id="KW-0472">Membrane</keyword>
<dbReference type="RefSeq" id="YP_009226966.1">
    <property type="nucleotide sequence ID" value="NC_029121.1"/>
</dbReference>
<dbReference type="OrthoDB" id="25941at10239"/>
<evidence type="ECO:0000256" key="2">
    <source>
        <dbReference type="ARBA" id="ARBA00022692"/>
    </source>
</evidence>
<evidence type="ECO:0000256" key="4">
    <source>
        <dbReference type="ARBA" id="ARBA00023136"/>
    </source>
</evidence>
<gene>
    <name evidence="6" type="ORF">Bp8pC_058</name>
</gene>
<organism evidence="6 7">
    <name type="scientific">Bacillus phage Bp8p-C</name>
    <dbReference type="NCBI Taxonomy" id="1445810"/>
    <lineage>
        <taxon>Viruses</taxon>
        <taxon>Duplodnaviria</taxon>
        <taxon>Heunggongvirae</taxon>
        <taxon>Uroviricota</taxon>
        <taxon>Caudoviricetes</taxon>
        <taxon>Herelleviridae</taxon>
        <taxon>Bastillevirinae</taxon>
        <taxon>Agatevirus</taxon>
        <taxon>Agatevirus Bp8pC</taxon>
    </lineage>
</organism>
<keyword evidence="2 5" id="KW-0812">Transmembrane</keyword>
<keyword evidence="7" id="KW-1185">Reference proteome</keyword>
<evidence type="ECO:0000313" key="6">
    <source>
        <dbReference type="EMBL" id="AHJ87489.1"/>
    </source>
</evidence>
<dbReference type="GeneID" id="26797873"/>
<evidence type="ECO:0000256" key="3">
    <source>
        <dbReference type="ARBA" id="ARBA00022989"/>
    </source>
</evidence>
<accession>A0A0A0PIT9</accession>